<comment type="caution">
    <text evidence="2">The sequence shown here is derived from an EMBL/GenBank/DDBJ whole genome shotgun (WGS) entry which is preliminary data.</text>
</comment>
<feature type="compositionally biased region" description="Polar residues" evidence="1">
    <location>
        <begin position="11"/>
        <end position="24"/>
    </location>
</feature>
<dbReference type="AlphaFoldDB" id="A0AAJ0D717"/>
<organism evidence="2 3">
    <name type="scientific">Extremus antarcticus</name>
    <dbReference type="NCBI Taxonomy" id="702011"/>
    <lineage>
        <taxon>Eukaryota</taxon>
        <taxon>Fungi</taxon>
        <taxon>Dikarya</taxon>
        <taxon>Ascomycota</taxon>
        <taxon>Pezizomycotina</taxon>
        <taxon>Dothideomycetes</taxon>
        <taxon>Dothideomycetidae</taxon>
        <taxon>Mycosphaerellales</taxon>
        <taxon>Extremaceae</taxon>
        <taxon>Extremus</taxon>
    </lineage>
</organism>
<dbReference type="Proteomes" id="UP001271007">
    <property type="component" value="Unassembled WGS sequence"/>
</dbReference>
<accession>A0AAJ0D717</accession>
<dbReference type="EMBL" id="JAWDJX010000055">
    <property type="protein sequence ID" value="KAK3047881.1"/>
    <property type="molecule type" value="Genomic_DNA"/>
</dbReference>
<evidence type="ECO:0000313" key="2">
    <source>
        <dbReference type="EMBL" id="KAK3047881.1"/>
    </source>
</evidence>
<protein>
    <submittedName>
        <fullName evidence="2">Uncharacterized protein</fullName>
    </submittedName>
</protein>
<feature type="compositionally biased region" description="Basic and acidic residues" evidence="1">
    <location>
        <begin position="65"/>
        <end position="74"/>
    </location>
</feature>
<feature type="region of interest" description="Disordered" evidence="1">
    <location>
        <begin position="1"/>
        <end position="97"/>
    </location>
</feature>
<proteinExistence type="predicted"/>
<name>A0AAJ0D717_9PEZI</name>
<evidence type="ECO:0000313" key="3">
    <source>
        <dbReference type="Proteomes" id="UP001271007"/>
    </source>
</evidence>
<reference evidence="2" key="1">
    <citation type="submission" date="2023-04" db="EMBL/GenBank/DDBJ databases">
        <title>Black Yeasts Isolated from many extreme environments.</title>
        <authorList>
            <person name="Coleine C."/>
            <person name="Stajich J.E."/>
            <person name="Selbmann L."/>
        </authorList>
    </citation>
    <scope>NUCLEOTIDE SEQUENCE</scope>
    <source>
        <strain evidence="2">CCFEE 5312</strain>
    </source>
</reference>
<gene>
    <name evidence="2" type="ORF">LTR09_010706</name>
</gene>
<keyword evidence="3" id="KW-1185">Reference proteome</keyword>
<evidence type="ECO:0000256" key="1">
    <source>
        <dbReference type="SAM" id="MobiDB-lite"/>
    </source>
</evidence>
<sequence length="369" mass="39620">MAPPSEKPTQEENQPQPSSSTAPSGRNPPLVIVSEQGRHSDESRRIVRAQAARASAAQSRVTRARNREEREGGLKDGSQTPGSAGIPPAPEVLPQETSYDPANQLTQHPLIQWLVGLMDLTPTGLLNSIHTLTIAGPAAVGAVTSTVASGVGGLLGGLTSLAGLQTEPARPQLPQAVPRGFTTLQQRVQISDTVVILVSRTSCFDFGSPGVEERLHQLLFDIIISHAKALLTPILIPGHAIQGHLRIACTCLTIFQGQRANGSAFAHDAKYQTGLEAAWSEATLMDVNALAEPKSAEASLWAVFIISVTTGATAGFFHQLLQGLFQDLQLRSWYQVRNILLDFIYPVSFLDEPCKSYFDNLQTLRVGVT</sequence>
<feature type="compositionally biased region" description="Basic and acidic residues" evidence="1">
    <location>
        <begin position="36"/>
        <end position="45"/>
    </location>
</feature>
<feature type="compositionally biased region" description="Low complexity" evidence="1">
    <location>
        <begin position="48"/>
        <end position="61"/>
    </location>
</feature>